<dbReference type="AlphaFoldDB" id="A0A1H9QED9"/>
<evidence type="ECO:0000313" key="1">
    <source>
        <dbReference type="EMBL" id="SER58788.1"/>
    </source>
</evidence>
<organism evidence="1 2">
    <name type="scientific">Faunimonas pinastri</name>
    <dbReference type="NCBI Taxonomy" id="1855383"/>
    <lineage>
        <taxon>Bacteria</taxon>
        <taxon>Pseudomonadati</taxon>
        <taxon>Pseudomonadota</taxon>
        <taxon>Alphaproteobacteria</taxon>
        <taxon>Hyphomicrobiales</taxon>
        <taxon>Afifellaceae</taxon>
        <taxon>Faunimonas</taxon>
    </lineage>
</organism>
<protein>
    <submittedName>
        <fullName evidence="1">Uncharacterized protein</fullName>
    </submittedName>
</protein>
<dbReference type="RefSeq" id="WP_092499886.1">
    <property type="nucleotide sequence ID" value="NZ_FOFG01000027.1"/>
</dbReference>
<proteinExistence type="predicted"/>
<dbReference type="Proteomes" id="UP000199647">
    <property type="component" value="Unassembled WGS sequence"/>
</dbReference>
<evidence type="ECO:0000313" key="2">
    <source>
        <dbReference type="Proteomes" id="UP000199647"/>
    </source>
</evidence>
<keyword evidence="2" id="KW-1185">Reference proteome</keyword>
<dbReference type="STRING" id="1855383.SAMN05216548_12725"/>
<dbReference type="EMBL" id="FOFG01000027">
    <property type="protein sequence ID" value="SER58788.1"/>
    <property type="molecule type" value="Genomic_DNA"/>
</dbReference>
<sequence length="148" mass="16888">MQPDRVIQLTFCRIEVYPGDVVTHFPDGTYYGSQPHDTPEYRALAQRLGYGHDIDAYNVDHEFCHSFLPEVLNGQPSRVLWALARGRMAPRMEILHEEALAVMFQGFLRGDIIMAATAPKLNWWDVREEARGLLKGIAPMPMASRAQY</sequence>
<reference evidence="1 2" key="1">
    <citation type="submission" date="2016-10" db="EMBL/GenBank/DDBJ databases">
        <authorList>
            <person name="de Groot N.N."/>
        </authorList>
    </citation>
    <scope>NUCLEOTIDE SEQUENCE [LARGE SCALE GENOMIC DNA]</scope>
    <source>
        <strain evidence="1 2">A52C2</strain>
    </source>
</reference>
<name>A0A1H9QED9_9HYPH</name>
<dbReference type="OrthoDB" id="9962736at2"/>
<gene>
    <name evidence="1" type="ORF">SAMN05216548_12725</name>
</gene>
<accession>A0A1H9QED9</accession>